<keyword evidence="13 15" id="KW-0234">DNA repair</keyword>
<dbReference type="EMBL" id="VMNH01000013">
    <property type="protein sequence ID" value="TVO73500.1"/>
    <property type="molecule type" value="Genomic_DNA"/>
</dbReference>
<dbReference type="InterPro" id="IPR053848">
    <property type="entry name" value="IMS_HHH_1"/>
</dbReference>
<organism evidence="17 18">
    <name type="scientific">Sedimenticola selenatireducens</name>
    <dbReference type="NCBI Taxonomy" id="191960"/>
    <lineage>
        <taxon>Bacteria</taxon>
        <taxon>Pseudomonadati</taxon>
        <taxon>Pseudomonadota</taxon>
        <taxon>Gammaproteobacteria</taxon>
        <taxon>Chromatiales</taxon>
        <taxon>Sedimenticolaceae</taxon>
        <taxon>Sedimenticola</taxon>
    </lineage>
</organism>
<dbReference type="Proteomes" id="UP000316649">
    <property type="component" value="Unassembled WGS sequence"/>
</dbReference>
<evidence type="ECO:0000256" key="1">
    <source>
        <dbReference type="ARBA" id="ARBA00004496"/>
    </source>
</evidence>
<dbReference type="InterPro" id="IPR022880">
    <property type="entry name" value="DNApol_IV"/>
</dbReference>
<dbReference type="GO" id="GO:0005829">
    <property type="term" value="C:cytosol"/>
    <property type="evidence" value="ECO:0007669"/>
    <property type="project" value="TreeGrafter"/>
</dbReference>
<dbReference type="Gene3D" id="3.30.1490.100">
    <property type="entry name" value="DNA polymerase, Y-family, little finger domain"/>
    <property type="match status" value="1"/>
</dbReference>
<dbReference type="GO" id="GO:0003684">
    <property type="term" value="F:damaged DNA binding"/>
    <property type="evidence" value="ECO:0007669"/>
    <property type="project" value="InterPro"/>
</dbReference>
<dbReference type="Gene3D" id="3.30.70.270">
    <property type="match status" value="1"/>
</dbReference>
<dbReference type="GO" id="GO:0006261">
    <property type="term" value="P:DNA-templated DNA replication"/>
    <property type="evidence" value="ECO:0007669"/>
    <property type="project" value="UniProtKB-UniRule"/>
</dbReference>
<evidence type="ECO:0000256" key="7">
    <source>
        <dbReference type="ARBA" id="ARBA00022705"/>
    </source>
</evidence>
<dbReference type="OrthoDB" id="9808813at2"/>
<dbReference type="InterPro" id="IPR050116">
    <property type="entry name" value="DNA_polymerase-Y"/>
</dbReference>
<keyword evidence="18" id="KW-1185">Reference proteome</keyword>
<dbReference type="PANTHER" id="PTHR11076:SF33">
    <property type="entry name" value="DNA POLYMERASE KAPPA"/>
    <property type="match status" value="1"/>
</dbReference>
<evidence type="ECO:0000256" key="15">
    <source>
        <dbReference type="HAMAP-Rule" id="MF_01113"/>
    </source>
</evidence>
<dbReference type="GO" id="GO:0006281">
    <property type="term" value="P:DNA repair"/>
    <property type="evidence" value="ECO:0007669"/>
    <property type="project" value="UniProtKB-UniRule"/>
</dbReference>
<dbReference type="PANTHER" id="PTHR11076">
    <property type="entry name" value="DNA REPAIR POLYMERASE UMUC / TRANSFERASE FAMILY MEMBER"/>
    <property type="match status" value="1"/>
</dbReference>
<comment type="similarity">
    <text evidence="2 15">Belongs to the DNA polymerase type-Y family.</text>
</comment>
<evidence type="ECO:0000256" key="9">
    <source>
        <dbReference type="ARBA" id="ARBA00022763"/>
    </source>
</evidence>
<comment type="subunit">
    <text evidence="15">Monomer.</text>
</comment>
<evidence type="ECO:0000256" key="4">
    <source>
        <dbReference type="ARBA" id="ARBA00022490"/>
    </source>
</evidence>
<name>A0A558DQZ3_9GAMM</name>
<keyword evidence="3 15" id="KW-0515">Mutator protein</keyword>
<evidence type="ECO:0000256" key="14">
    <source>
        <dbReference type="ARBA" id="ARBA00049244"/>
    </source>
</evidence>
<evidence type="ECO:0000256" key="12">
    <source>
        <dbReference type="ARBA" id="ARBA00023125"/>
    </source>
</evidence>
<dbReference type="AlphaFoldDB" id="A0A558DQZ3"/>
<comment type="cofactor">
    <cofactor evidence="15">
        <name>Mg(2+)</name>
        <dbReference type="ChEBI" id="CHEBI:18420"/>
    </cofactor>
    <text evidence="15">Binds 2 magnesium ions per subunit.</text>
</comment>
<evidence type="ECO:0000256" key="6">
    <source>
        <dbReference type="ARBA" id="ARBA00022695"/>
    </source>
</evidence>
<evidence type="ECO:0000256" key="3">
    <source>
        <dbReference type="ARBA" id="ARBA00022457"/>
    </source>
</evidence>
<dbReference type="CDD" id="cd03586">
    <property type="entry name" value="PolY_Pol_IV_kappa"/>
    <property type="match status" value="1"/>
</dbReference>
<dbReference type="GO" id="GO:0042276">
    <property type="term" value="P:error-prone translesion synthesis"/>
    <property type="evidence" value="ECO:0007669"/>
    <property type="project" value="TreeGrafter"/>
</dbReference>
<dbReference type="InterPro" id="IPR043128">
    <property type="entry name" value="Rev_trsase/Diguanyl_cyclase"/>
</dbReference>
<keyword evidence="10 15" id="KW-0460">Magnesium</keyword>
<dbReference type="FunFam" id="3.40.1170.60:FF:000001">
    <property type="entry name" value="DNA polymerase IV"/>
    <property type="match status" value="1"/>
</dbReference>
<dbReference type="Pfam" id="PF00817">
    <property type="entry name" value="IMS"/>
    <property type="match status" value="1"/>
</dbReference>
<evidence type="ECO:0000259" key="16">
    <source>
        <dbReference type="PROSITE" id="PS50173"/>
    </source>
</evidence>
<feature type="domain" description="UmuC" evidence="16">
    <location>
        <begin position="10"/>
        <end position="191"/>
    </location>
</feature>
<dbReference type="NCBIfam" id="NF002677">
    <property type="entry name" value="PRK02406.1"/>
    <property type="match status" value="1"/>
</dbReference>
<dbReference type="GO" id="GO:0009432">
    <property type="term" value="P:SOS response"/>
    <property type="evidence" value="ECO:0007669"/>
    <property type="project" value="TreeGrafter"/>
</dbReference>
<feature type="site" description="Substrate discrimination" evidence="15">
    <location>
        <position position="19"/>
    </location>
</feature>
<evidence type="ECO:0000256" key="8">
    <source>
        <dbReference type="ARBA" id="ARBA00022723"/>
    </source>
</evidence>
<dbReference type="SUPFAM" id="SSF100879">
    <property type="entry name" value="Lesion bypass DNA polymerase (Y-family), little finger domain"/>
    <property type="match status" value="1"/>
</dbReference>
<proteinExistence type="inferred from homology"/>
<dbReference type="InterPro" id="IPR001126">
    <property type="entry name" value="UmuC"/>
</dbReference>
<dbReference type="Pfam" id="PF11799">
    <property type="entry name" value="IMS_C"/>
    <property type="match status" value="1"/>
</dbReference>
<feature type="active site" evidence="15">
    <location>
        <position position="110"/>
    </location>
</feature>
<dbReference type="InterPro" id="IPR036775">
    <property type="entry name" value="DNA_pol_Y-fam_lit_finger_sf"/>
</dbReference>
<keyword evidence="6 15" id="KW-0548">Nucleotidyltransferase</keyword>
<dbReference type="HAMAP" id="MF_01113">
    <property type="entry name" value="DNApol_IV"/>
    <property type="match status" value="1"/>
</dbReference>
<dbReference type="GO" id="GO:0003887">
    <property type="term" value="F:DNA-directed DNA polymerase activity"/>
    <property type="evidence" value="ECO:0007669"/>
    <property type="project" value="UniProtKB-UniRule"/>
</dbReference>
<feature type="binding site" evidence="15">
    <location>
        <position position="14"/>
    </location>
    <ligand>
        <name>Mg(2+)</name>
        <dbReference type="ChEBI" id="CHEBI:18420"/>
    </ligand>
</feature>
<reference evidence="17 18" key="1">
    <citation type="submission" date="2019-07" db="EMBL/GenBank/DDBJ databases">
        <title>The pathways for chlorine oxyanion respiration interact through the shared metabolite chlorate.</title>
        <authorList>
            <person name="Barnum T.P."/>
            <person name="Cheng Y."/>
            <person name="Hill K.A."/>
            <person name="Lucas L.N."/>
            <person name="Carlson H.K."/>
            <person name="Coates J.D."/>
        </authorList>
    </citation>
    <scope>NUCLEOTIDE SEQUENCE [LARGE SCALE GENOMIC DNA]</scope>
    <source>
        <strain evidence="17 18">BK-1</strain>
    </source>
</reference>
<dbReference type="SUPFAM" id="SSF56672">
    <property type="entry name" value="DNA/RNA polymerases"/>
    <property type="match status" value="1"/>
</dbReference>
<keyword evidence="11 15" id="KW-0239">DNA-directed DNA polymerase</keyword>
<dbReference type="InterPro" id="IPR017961">
    <property type="entry name" value="DNA_pol_Y-fam_little_finger"/>
</dbReference>
<evidence type="ECO:0000256" key="13">
    <source>
        <dbReference type="ARBA" id="ARBA00023204"/>
    </source>
</evidence>
<keyword evidence="12 15" id="KW-0238">DNA-binding</keyword>
<dbReference type="EC" id="2.7.7.7" evidence="15"/>
<dbReference type="InterPro" id="IPR043502">
    <property type="entry name" value="DNA/RNA_pol_sf"/>
</dbReference>
<evidence type="ECO:0000256" key="11">
    <source>
        <dbReference type="ARBA" id="ARBA00022932"/>
    </source>
</evidence>
<keyword evidence="9 15" id="KW-0227">DNA damage</keyword>
<accession>A0A558DQZ3</accession>
<dbReference type="RefSeq" id="WP_144359223.1">
    <property type="nucleotide sequence ID" value="NZ_VMNH01000013.1"/>
</dbReference>
<dbReference type="Pfam" id="PF21999">
    <property type="entry name" value="IMS_HHH_1"/>
    <property type="match status" value="1"/>
</dbReference>
<dbReference type="Gene3D" id="3.40.1170.60">
    <property type="match status" value="1"/>
</dbReference>
<protein>
    <recommendedName>
        <fullName evidence="15">DNA polymerase IV</fullName>
        <shortName evidence="15">Pol IV</shortName>
        <ecNumber evidence="15">2.7.7.7</ecNumber>
    </recommendedName>
</protein>
<evidence type="ECO:0000256" key="10">
    <source>
        <dbReference type="ARBA" id="ARBA00022842"/>
    </source>
</evidence>
<dbReference type="GO" id="GO:0000287">
    <property type="term" value="F:magnesium ion binding"/>
    <property type="evidence" value="ECO:0007669"/>
    <property type="project" value="UniProtKB-UniRule"/>
</dbReference>
<comment type="caution">
    <text evidence="17">The sequence shown here is derived from an EMBL/GenBank/DDBJ whole genome shotgun (WGS) entry which is preliminary data.</text>
</comment>
<evidence type="ECO:0000313" key="18">
    <source>
        <dbReference type="Proteomes" id="UP000316649"/>
    </source>
</evidence>
<dbReference type="PROSITE" id="PS50173">
    <property type="entry name" value="UMUC"/>
    <property type="match status" value="1"/>
</dbReference>
<comment type="catalytic activity">
    <reaction evidence="14 15">
        <text>DNA(n) + a 2'-deoxyribonucleoside 5'-triphosphate = DNA(n+1) + diphosphate</text>
        <dbReference type="Rhea" id="RHEA:22508"/>
        <dbReference type="Rhea" id="RHEA-COMP:17339"/>
        <dbReference type="Rhea" id="RHEA-COMP:17340"/>
        <dbReference type="ChEBI" id="CHEBI:33019"/>
        <dbReference type="ChEBI" id="CHEBI:61560"/>
        <dbReference type="ChEBI" id="CHEBI:173112"/>
        <dbReference type="EC" id="2.7.7.7"/>
    </reaction>
</comment>
<keyword evidence="7 15" id="KW-0235">DNA replication</keyword>
<keyword evidence="5 15" id="KW-0808">Transferase</keyword>
<evidence type="ECO:0000313" key="17">
    <source>
        <dbReference type="EMBL" id="TVO73500.1"/>
    </source>
</evidence>
<feature type="binding site" evidence="15">
    <location>
        <position position="109"/>
    </location>
    <ligand>
        <name>Mg(2+)</name>
        <dbReference type="ChEBI" id="CHEBI:18420"/>
    </ligand>
</feature>
<evidence type="ECO:0000256" key="2">
    <source>
        <dbReference type="ARBA" id="ARBA00010945"/>
    </source>
</evidence>
<comment type="function">
    <text evidence="15">Poorly processive, error-prone DNA polymerase involved in untargeted mutagenesis. Copies undamaged DNA at stalled replication forks, which arise in vivo from mismatched or misaligned primer ends. These misaligned primers can be extended by PolIV. Exhibits no 3'-5' exonuclease (proofreading) activity. May be involved in translesional synthesis, in conjunction with the beta clamp from PolIII.</text>
</comment>
<gene>
    <name evidence="15 17" type="primary">dinB</name>
    <name evidence="17" type="ORF">FHP88_11515</name>
</gene>
<evidence type="ECO:0000256" key="5">
    <source>
        <dbReference type="ARBA" id="ARBA00022679"/>
    </source>
</evidence>
<dbReference type="Gene3D" id="1.10.150.20">
    <property type="entry name" value="5' to 3' exonuclease, C-terminal subdomain"/>
    <property type="match status" value="1"/>
</dbReference>
<sequence length="397" mass="43967">MQEKLAPRLIAHVDMDAFFASIEQRDRPECRSRPVVVGALPGNRGVVSTCSYEAREFGIRSAMPIAEAYRRCPNATFLKPNMRSYSEASDKVMAILASISPVVEQVSVDEAYLDISGLERLHGSPETIGRKIKAAVWQATELSCSVGVGSNRLIAKLASEHNKPDGLTVVLADQIVAFLDPMPVANLRGVGPQTLKTVQRLGIRTVRQLREYTLESLQHYFGEKMGGGLYRQARGEASAHVGVRGERSSISKETTFGEDTKDLRKLRDTLRQLTAEVGRTLRREGLKGQVVSIKVRLPGFETYTRQRRLAFAEDRDSMLFTVAWELFATSGKMGQPIRLIGMGVSDWGEGSGTMLDLFDSTQPSDRDHRLYSMMDEATDRFGKGKLSLGIPDKKPKS</sequence>
<comment type="subcellular location">
    <subcellularLocation>
        <location evidence="1 15">Cytoplasm</location>
    </subcellularLocation>
</comment>
<keyword evidence="8 15" id="KW-0479">Metal-binding</keyword>
<keyword evidence="4 15" id="KW-0963">Cytoplasm</keyword>